<feature type="transmembrane region" description="Helical" evidence="1">
    <location>
        <begin position="84"/>
        <end position="103"/>
    </location>
</feature>
<reference evidence="2 3" key="1">
    <citation type="submission" date="2018-07" db="EMBL/GenBank/DDBJ databases">
        <title>Genomic Encyclopedia of Type Strains, Phase III (KMG-III): the genomes of soil and plant-associated and newly described type strains.</title>
        <authorList>
            <person name="Whitman W."/>
        </authorList>
    </citation>
    <scope>NUCLEOTIDE SEQUENCE [LARGE SCALE GENOMIC DNA]</scope>
    <source>
        <strain evidence="2 3">CECT 8488</strain>
    </source>
</reference>
<keyword evidence="3" id="KW-1185">Reference proteome</keyword>
<proteinExistence type="predicted"/>
<dbReference type="OrthoDB" id="7375912at2"/>
<keyword evidence="1" id="KW-0812">Transmembrane</keyword>
<comment type="caution">
    <text evidence="2">The sequence shown here is derived from an EMBL/GenBank/DDBJ whole genome shotgun (WGS) entry which is preliminary data.</text>
</comment>
<gene>
    <name evidence="2" type="ORF">DFP90_102512</name>
</gene>
<dbReference type="RefSeq" id="WP_115936021.1">
    <property type="nucleotide sequence ID" value="NZ_QRDW01000002.1"/>
</dbReference>
<feature type="transmembrane region" description="Helical" evidence="1">
    <location>
        <begin position="109"/>
        <end position="128"/>
    </location>
</feature>
<protein>
    <submittedName>
        <fullName evidence="2">Uncharacterized protein</fullName>
    </submittedName>
</protein>
<organism evidence="2 3">
    <name type="scientific">Aestuariispira insulae</name>
    <dbReference type="NCBI Taxonomy" id="1461337"/>
    <lineage>
        <taxon>Bacteria</taxon>
        <taxon>Pseudomonadati</taxon>
        <taxon>Pseudomonadota</taxon>
        <taxon>Alphaproteobacteria</taxon>
        <taxon>Rhodospirillales</taxon>
        <taxon>Kiloniellaceae</taxon>
        <taxon>Aestuariispira</taxon>
    </lineage>
</organism>
<dbReference type="Proteomes" id="UP000256845">
    <property type="component" value="Unassembled WGS sequence"/>
</dbReference>
<evidence type="ECO:0000313" key="3">
    <source>
        <dbReference type="Proteomes" id="UP000256845"/>
    </source>
</evidence>
<name>A0A3D9HT12_9PROT</name>
<dbReference type="AlphaFoldDB" id="A0A3D9HT12"/>
<sequence length="152" mass="16079">MNTSEKTLLRKALYANSSFSLVSGLIFLTLPAVLAEWFVAEEFTLFAAGPADVIRIMGFLILIFASLVFAAARQGNMAPLWSKLIIAADFSWVLGSAALIALAPDYLTLAGLTFTAAAALAVLAFALVQISGLRQLVSESPASVRPHPGLPQ</sequence>
<feature type="transmembrane region" description="Helical" evidence="1">
    <location>
        <begin position="53"/>
        <end position="72"/>
    </location>
</feature>
<keyword evidence="1" id="KW-1133">Transmembrane helix</keyword>
<evidence type="ECO:0000313" key="2">
    <source>
        <dbReference type="EMBL" id="RED52491.1"/>
    </source>
</evidence>
<evidence type="ECO:0000256" key="1">
    <source>
        <dbReference type="SAM" id="Phobius"/>
    </source>
</evidence>
<feature type="transmembrane region" description="Helical" evidence="1">
    <location>
        <begin position="12"/>
        <end position="33"/>
    </location>
</feature>
<keyword evidence="1" id="KW-0472">Membrane</keyword>
<accession>A0A3D9HT12</accession>
<dbReference type="EMBL" id="QRDW01000002">
    <property type="protein sequence ID" value="RED52491.1"/>
    <property type="molecule type" value="Genomic_DNA"/>
</dbReference>